<evidence type="ECO:0000256" key="2">
    <source>
        <dbReference type="ARBA" id="ARBA00012255"/>
    </source>
</evidence>
<evidence type="ECO:0000256" key="5">
    <source>
        <dbReference type="SAM" id="Phobius"/>
    </source>
</evidence>
<feature type="active site" evidence="4">
    <location>
        <position position="198"/>
    </location>
</feature>
<proteinExistence type="inferred from homology"/>
<evidence type="ECO:0000259" key="6">
    <source>
        <dbReference type="Pfam" id="PF05028"/>
    </source>
</evidence>
<accession>Q9SKB4</accession>
<feature type="active site" evidence="4">
    <location>
        <position position="180"/>
    </location>
</feature>
<dbReference type="ExpressionAtlas" id="Q9SKB4">
    <property type="expression patterns" value="baseline and differential"/>
</dbReference>
<dbReference type="InterPro" id="IPR048362">
    <property type="entry name" value="PARG_helical"/>
</dbReference>
<evidence type="ECO:0000259" key="7">
    <source>
        <dbReference type="Pfam" id="PF20811"/>
    </source>
</evidence>
<feature type="transmembrane region" description="Helical" evidence="5">
    <location>
        <begin position="280"/>
        <end position="306"/>
    </location>
</feature>
<dbReference type="AlphaFoldDB" id="Q9SKB4"/>
<feature type="transmembrane region" description="Helical" evidence="5">
    <location>
        <begin position="318"/>
        <end position="338"/>
    </location>
</feature>
<sequence>MSKEESSRWFNEFLPAMACLLLRFPSLLESHYLNSDNLINGTKTGLRVLVPNKAGIVFLSQELIGALLSCSFFCLFPVDDRGSNHLPIINFDKLFGSLINTGRNEHQENKIKCIIHYFQRLSSSISPGFVSFERKILSLEQDSSTLDEGFWGKSTVNLCPVEVRTSGLIEDQSVEALEVDFANKNLGGGALRKGCVQEEIRFMINPELIVGMLFLPTMEVTEAIEVVGAERFSLYTGCFRKAKTRIVAIDALRHPGVSQYKLESLLSVLILSSSGRPIRLYMGSVSLQGIGDVVLMVEILSSSLFFNGLRFHRSNLYLFSPLIACNYQPMVVVWLTTLHSFQARRPFMSYYTFGFEALQNLNQV</sequence>
<dbReference type="GO" id="GO:0006282">
    <property type="term" value="P:regulation of DNA repair"/>
    <property type="evidence" value="ECO:0007669"/>
    <property type="project" value="InterPro"/>
</dbReference>
<reference evidence="8" key="2">
    <citation type="submission" date="2000-03" db="EMBL/GenBank/DDBJ databases">
        <authorList>
            <person name="Lin X."/>
            <person name="Kaul S."/>
            <person name="Shea T.P."/>
            <person name="Fujii C.Y."/>
            <person name="Shen M."/>
            <person name="VanAken S.E."/>
            <person name="Barnstead M.E."/>
            <person name="Mason T.M."/>
            <person name="Bowman C.L."/>
            <person name="Ronning C.M."/>
            <person name="Benito M.-I."/>
            <person name="Carrera A.J."/>
            <person name="Creasy T.H."/>
            <person name="Buell C.R."/>
            <person name="Town C.D."/>
            <person name="Nierman W.C."/>
            <person name="Fraser C.M."/>
            <person name="Venter J.C."/>
        </authorList>
    </citation>
    <scope>NUCLEOTIDE SEQUENCE</scope>
</reference>
<feature type="active site" evidence="4">
    <location>
        <position position="199"/>
    </location>
</feature>
<evidence type="ECO:0000313" key="8">
    <source>
        <dbReference type="EMBL" id="AAD32286.1"/>
    </source>
</evidence>
<dbReference type="InterPro" id="IPR007724">
    <property type="entry name" value="Poly_GlycHdrlase"/>
</dbReference>
<dbReference type="PANTHER" id="PTHR12837">
    <property type="entry name" value="POLY ADP-RIBOSE GLYCOHYDROLASE"/>
    <property type="match status" value="1"/>
</dbReference>
<feature type="domain" description="PARG helical" evidence="7">
    <location>
        <begin position="1"/>
        <end position="134"/>
    </location>
</feature>
<protein>
    <recommendedName>
        <fullName evidence="2">poly(ADP-ribose) glycohydrolase</fullName>
        <ecNumber evidence="2">3.2.1.143</ecNumber>
    </recommendedName>
</protein>
<feature type="domain" description="PARG catalytic Macro" evidence="6">
    <location>
        <begin position="150"/>
        <end position="237"/>
    </location>
</feature>
<gene>
    <name evidence="8" type="ordered locus">At2g31860</name>
</gene>
<dbReference type="PANTHER" id="PTHR12837:SF12">
    <property type="entry name" value="POLY(ADP-RIBOSE) GLYCOHYDROLASE"/>
    <property type="match status" value="1"/>
</dbReference>
<name>Q9SKB4_ARATH</name>
<dbReference type="EC" id="3.2.1.143" evidence="2"/>
<dbReference type="GO" id="GO:0004649">
    <property type="term" value="F:poly(ADP-ribose) glycohydrolase activity"/>
    <property type="evidence" value="ECO:0007669"/>
    <property type="project" value="UniProtKB-EC"/>
</dbReference>
<keyword evidence="5" id="KW-0812">Transmembrane</keyword>
<keyword evidence="3 8" id="KW-0378">Hydrolase</keyword>
<dbReference type="PIR" id="A84726">
    <property type="entry name" value="A84726"/>
</dbReference>
<organism evidence="8">
    <name type="scientific">Arabidopsis thaliana</name>
    <name type="common">Mouse-ear cress</name>
    <dbReference type="NCBI Taxonomy" id="3702"/>
    <lineage>
        <taxon>Eukaryota</taxon>
        <taxon>Viridiplantae</taxon>
        <taxon>Streptophyta</taxon>
        <taxon>Embryophyta</taxon>
        <taxon>Tracheophyta</taxon>
        <taxon>Spermatophyta</taxon>
        <taxon>Magnoliopsida</taxon>
        <taxon>eudicotyledons</taxon>
        <taxon>Gunneridae</taxon>
        <taxon>Pentapetalae</taxon>
        <taxon>rosids</taxon>
        <taxon>malvids</taxon>
        <taxon>Brassicales</taxon>
        <taxon>Brassicaceae</taxon>
        <taxon>Camelineae</taxon>
        <taxon>Arabidopsis</taxon>
    </lineage>
</organism>
<dbReference type="Pfam" id="PF20811">
    <property type="entry name" value="PARG_cat_N"/>
    <property type="match status" value="1"/>
</dbReference>
<evidence type="ECO:0000256" key="1">
    <source>
        <dbReference type="ARBA" id="ARBA00009545"/>
    </source>
</evidence>
<keyword evidence="5" id="KW-1133">Transmembrane helix</keyword>
<keyword evidence="5" id="KW-0472">Membrane</keyword>
<evidence type="ECO:0000256" key="3">
    <source>
        <dbReference type="ARBA" id="ARBA00022801"/>
    </source>
</evidence>
<evidence type="ECO:0000256" key="4">
    <source>
        <dbReference type="PIRSR" id="PIRSR607724-1"/>
    </source>
</evidence>
<comment type="similarity">
    <text evidence="1">Belongs to the poly(ADP-ribose) glycohydrolase family.</text>
</comment>
<dbReference type="EMBL" id="AC006533">
    <property type="protein sequence ID" value="AAD32286.1"/>
    <property type="molecule type" value="Genomic_DNA"/>
</dbReference>
<dbReference type="GO" id="GO:0005975">
    <property type="term" value="P:carbohydrate metabolic process"/>
    <property type="evidence" value="ECO:0007669"/>
    <property type="project" value="InterPro"/>
</dbReference>
<reference key="1">
    <citation type="journal article" date="1999" name="Nature">
        <title>Sequence and analysis of chromosome 2 of the plant Arabidopsis thaliana.</title>
        <authorList>
            <person name="Lin X."/>
            <person name="Kaul S."/>
            <person name="Rounsley S."/>
            <person name="Shea T.P."/>
            <person name="Benito M.I."/>
            <person name="Town C.D."/>
            <person name="Fujii C.Y."/>
            <person name="Mason T."/>
            <person name="Bowman C.L."/>
            <person name="Barnstead M."/>
            <person name="Feldblyum T.V."/>
            <person name="Buell C.R."/>
            <person name="Ketchum K.A."/>
            <person name="Lee J."/>
            <person name="Ronning C.M."/>
            <person name="Koo H.L."/>
            <person name="Moffat K.S."/>
            <person name="Cronin L.A."/>
            <person name="Shen M."/>
            <person name="Pai G."/>
            <person name="Van Aken S."/>
            <person name="Umayam L."/>
            <person name="Tallon L.J."/>
            <person name="Gill J.E."/>
            <person name="Adams M.D."/>
            <person name="Carrera A.J."/>
            <person name="Creasy T.H."/>
            <person name="Goodman H.M."/>
            <person name="Somerville C.R."/>
            <person name="Copenhaver G.P."/>
            <person name="Preuss D."/>
            <person name="Nierman W.C."/>
            <person name="White O."/>
            <person name="Eisen J.A."/>
            <person name="Salzberg S.L."/>
            <person name="Fraser C.M."/>
            <person name="Venter J.C."/>
        </authorList>
    </citation>
    <scope>NUCLEOTIDE SEQUENCE [LARGE SCALE GENOMIC DNA]</scope>
    <source>
        <strain>cv. Columbia</strain>
    </source>
</reference>
<reference evidence="8" key="3">
    <citation type="submission" date="2002-02" db="EMBL/GenBank/DDBJ databases">
        <authorList>
            <person name="Town C.D."/>
            <person name="Kaul S."/>
        </authorList>
    </citation>
    <scope>NUCLEOTIDE SEQUENCE</scope>
</reference>
<dbReference type="Pfam" id="PF05028">
    <property type="entry name" value="PARG_cat_C"/>
    <property type="match status" value="1"/>
</dbReference>
<dbReference type="InterPro" id="IPR046372">
    <property type="entry name" value="PARG_cat_C"/>
</dbReference>